<proteinExistence type="predicted"/>
<organism evidence="1">
    <name type="scientific">viral metagenome</name>
    <dbReference type="NCBI Taxonomy" id="1070528"/>
    <lineage>
        <taxon>unclassified sequences</taxon>
        <taxon>metagenomes</taxon>
        <taxon>organismal metagenomes</taxon>
    </lineage>
</organism>
<accession>A0A6M3ITW6</accession>
<sequence>MEEKAEYKKNEVIMCNRCGERPAVLRKNGQVVNGLCGHCRQEIIREKGGQQNKIALVLNGVKKCKACGSEKPLSEFYTSRTVYDGYENSCKKCRSQYFKELKRNKYTQETAPIPRVARHFDGEIDDPFLSELGKLFAEYPEVMETLENTAKRDVRSVAEQAVYCIREGLATAD</sequence>
<protein>
    <submittedName>
        <fullName evidence="1">Putative ribbon-helix-helix protein repressor</fullName>
    </submittedName>
</protein>
<dbReference type="EMBL" id="MT141411">
    <property type="protein sequence ID" value="QJA60517.1"/>
    <property type="molecule type" value="Genomic_DNA"/>
</dbReference>
<name>A0A6M3ITW6_9ZZZZ</name>
<gene>
    <name evidence="1" type="ORF">MM415B01106_0024</name>
</gene>
<evidence type="ECO:0000313" key="1">
    <source>
        <dbReference type="EMBL" id="QJA60517.1"/>
    </source>
</evidence>
<reference evidence="1" key="1">
    <citation type="submission" date="2020-03" db="EMBL/GenBank/DDBJ databases">
        <title>The deep terrestrial virosphere.</title>
        <authorList>
            <person name="Holmfeldt K."/>
            <person name="Nilsson E."/>
            <person name="Simone D."/>
            <person name="Lopez-Fernandez M."/>
            <person name="Wu X."/>
            <person name="de Brujin I."/>
            <person name="Lundin D."/>
            <person name="Andersson A."/>
            <person name="Bertilsson S."/>
            <person name="Dopson M."/>
        </authorList>
    </citation>
    <scope>NUCLEOTIDE SEQUENCE</scope>
    <source>
        <strain evidence="1">MM415B01106</strain>
    </source>
</reference>
<dbReference type="AlphaFoldDB" id="A0A6M3ITW6"/>